<sequence length="374" mass="44634">MEENCEVNTKSSFFDDDISIESKKEKEYEIKNNKNEQIKEEMKSIEVNLNNEMESTIIMNYKKRKTTNLDEIYYSLKLPKFIDVNSEIIKKKKSYIECEQEEGEIESLNKNKSSIISWSFDEEMYNKKKIENNKTDKENEDKLFFGDDINIKNDNNEEYIDKINVNEKKIFVNNELEYSCKKEDENKLFNENDEKDPNKSDEVKDKEENLNSFSTKSNKLDKIKKEYSTDEESNFNENMSDLTNLEDLYEKYEIENSDIMSISSNESNENMKDLCNNLKYLETNSFIVEYEDGKFIFFVNQKPYILEEDNEVNYLIESTDQNIKPIHCKLEKKFFVKSFTTEEQIIPSSLKLKKEDIYYSLDDNMKINEEIEKI</sequence>
<dbReference type="Proteomes" id="UP000220797">
    <property type="component" value="Unassembled WGS sequence"/>
</dbReference>
<protein>
    <submittedName>
        <fullName evidence="3">Uncharacterized protein</fullName>
    </submittedName>
</protein>
<evidence type="ECO:0000313" key="3">
    <source>
        <dbReference type="EMBL" id="CRG95036.1"/>
    </source>
</evidence>
<dbReference type="RefSeq" id="XP_028527849.1">
    <property type="nucleotide sequence ID" value="XM_028671170.1"/>
</dbReference>
<dbReference type="OMA" id="MPIHCIL"/>
<feature type="compositionally biased region" description="Basic and acidic residues" evidence="2">
    <location>
        <begin position="188"/>
        <end position="209"/>
    </location>
</feature>
<organism evidence="3 4">
    <name type="scientific">Plasmodium gallinaceum</name>
    <dbReference type="NCBI Taxonomy" id="5849"/>
    <lineage>
        <taxon>Eukaryota</taxon>
        <taxon>Sar</taxon>
        <taxon>Alveolata</taxon>
        <taxon>Apicomplexa</taxon>
        <taxon>Aconoidasida</taxon>
        <taxon>Haemosporida</taxon>
        <taxon>Plasmodiidae</taxon>
        <taxon>Plasmodium</taxon>
        <taxon>Plasmodium (Haemamoeba)</taxon>
    </lineage>
</organism>
<dbReference type="GeneID" id="39730962"/>
<proteinExistence type="predicted"/>
<dbReference type="AlphaFoldDB" id="A0A1J1GRV9"/>
<dbReference type="VEuPathDB" id="PlasmoDB:PGAL8A_00243400"/>
<dbReference type="EMBL" id="CVMV01000032">
    <property type="protein sequence ID" value="CRG95036.1"/>
    <property type="molecule type" value="Genomic_DNA"/>
</dbReference>
<accession>A0A1J1GRV9</accession>
<reference evidence="3" key="1">
    <citation type="submission" date="2015-04" db="EMBL/GenBank/DDBJ databases">
        <authorList>
            <consortium name="Pathogen Informatics"/>
        </authorList>
    </citation>
    <scope>NUCLEOTIDE SEQUENCE [LARGE SCALE GENOMIC DNA]</scope>
    <source>
        <strain evidence="3">8A</strain>
    </source>
</reference>
<dbReference type="OrthoDB" id="385061at2759"/>
<gene>
    <name evidence="3" type="ORF">PGAL8A_00243400</name>
</gene>
<keyword evidence="1" id="KW-0175">Coiled coil</keyword>
<evidence type="ECO:0000256" key="1">
    <source>
        <dbReference type="SAM" id="Coils"/>
    </source>
</evidence>
<name>A0A1J1GRV9_PLAGA</name>
<feature type="coiled-coil region" evidence="1">
    <location>
        <begin position="21"/>
        <end position="55"/>
    </location>
</feature>
<comment type="caution">
    <text evidence="3">The sequence shown here is derived from an EMBL/GenBank/DDBJ whole genome shotgun (WGS) entry which is preliminary data.</text>
</comment>
<feature type="region of interest" description="Disordered" evidence="2">
    <location>
        <begin position="188"/>
        <end position="211"/>
    </location>
</feature>
<evidence type="ECO:0000256" key="2">
    <source>
        <dbReference type="SAM" id="MobiDB-lite"/>
    </source>
</evidence>
<keyword evidence="4" id="KW-1185">Reference proteome</keyword>
<evidence type="ECO:0000313" key="4">
    <source>
        <dbReference type="Proteomes" id="UP000220797"/>
    </source>
</evidence>